<organism evidence="2 3">
    <name type="scientific">Saccharothrix australiensis</name>
    <dbReference type="NCBI Taxonomy" id="2072"/>
    <lineage>
        <taxon>Bacteria</taxon>
        <taxon>Bacillati</taxon>
        <taxon>Actinomycetota</taxon>
        <taxon>Actinomycetes</taxon>
        <taxon>Pseudonocardiales</taxon>
        <taxon>Pseudonocardiaceae</taxon>
        <taxon>Saccharothrix</taxon>
    </lineage>
</organism>
<gene>
    <name evidence="2" type="ORF">C8E97_2370</name>
</gene>
<dbReference type="AlphaFoldDB" id="A0A495VX24"/>
<dbReference type="Proteomes" id="UP000282084">
    <property type="component" value="Unassembled WGS sequence"/>
</dbReference>
<accession>A0A495VX24</accession>
<dbReference type="EMBL" id="RBXO01000001">
    <property type="protein sequence ID" value="RKT53789.1"/>
    <property type="molecule type" value="Genomic_DNA"/>
</dbReference>
<name>A0A495VX24_9PSEU</name>
<evidence type="ECO:0000256" key="1">
    <source>
        <dbReference type="SAM" id="MobiDB-lite"/>
    </source>
</evidence>
<comment type="caution">
    <text evidence="2">The sequence shown here is derived from an EMBL/GenBank/DDBJ whole genome shotgun (WGS) entry which is preliminary data.</text>
</comment>
<sequence>MITRACTAAFLDRHLRHRPRGLPDGPSPRHPEVSFCWAGTPGEPR</sequence>
<protein>
    <submittedName>
        <fullName evidence="2">Uncharacterized protein</fullName>
    </submittedName>
</protein>
<feature type="region of interest" description="Disordered" evidence="1">
    <location>
        <begin position="17"/>
        <end position="45"/>
    </location>
</feature>
<keyword evidence="3" id="KW-1185">Reference proteome</keyword>
<proteinExistence type="predicted"/>
<evidence type="ECO:0000313" key="3">
    <source>
        <dbReference type="Proteomes" id="UP000282084"/>
    </source>
</evidence>
<reference evidence="2 3" key="1">
    <citation type="submission" date="2018-10" db="EMBL/GenBank/DDBJ databases">
        <title>Sequencing the genomes of 1000 actinobacteria strains.</title>
        <authorList>
            <person name="Klenk H.-P."/>
        </authorList>
    </citation>
    <scope>NUCLEOTIDE SEQUENCE [LARGE SCALE GENOMIC DNA]</scope>
    <source>
        <strain evidence="2 3">DSM 43800</strain>
    </source>
</reference>
<evidence type="ECO:0000313" key="2">
    <source>
        <dbReference type="EMBL" id="RKT53789.1"/>
    </source>
</evidence>